<comment type="caution">
    <text evidence="1">The sequence shown here is derived from an EMBL/GenBank/DDBJ whole genome shotgun (WGS) entry which is preliminary data.</text>
</comment>
<accession>A0ACB9SWV6</accession>
<protein>
    <submittedName>
        <fullName evidence="1">Ionotropic glutamate receptor</fullName>
    </submittedName>
</protein>
<proteinExistence type="predicted"/>
<evidence type="ECO:0000313" key="2">
    <source>
        <dbReference type="Proteomes" id="UP001056778"/>
    </source>
</evidence>
<dbReference type="Proteomes" id="UP001056778">
    <property type="component" value="Chromosome 6"/>
</dbReference>
<sequence length="934" mass="106166">MDIIWTISILIVFLIFHPGNSSDCIVGFLDDTYDVTNTLAFVNFTDKYNLKHSIRDLTNDHYRTLSATCSMLEDGIVALFGPRTEENSQIVRSVCYSKDIPHIETRWGDNPQTSTFTVNLSPHPEVYSSILAELVRSKGWKSFALFYDDRSSLSRITGILKVAWESAIFIKRLDPKNVGNYRPVLKEAWQHGYTQFVIDCDIDRLPGVLGQAQQIGLMISKSSYIITNLDMQTINLEPYKYSDTNITGLRMVNPDSDAAIMLADSINVTQYTHLDGFHEPIRDILSNDIRLETALLIDGLHLLHLALESLPKNKDSCISSALCYNDVSYHQGATILGSLKMITFDGVTGYVKLDNFGHRRDFQLEIVELQENGLIKVGSWDVENGITYLARSDEKSDSLENNNFTVITTLTAPYGMLKESEKPLTGNDRFEGFAIDIIRELSLIEKFNYTIIIRDDKANGDWNNATGQWSGMIGDVLNGVAHLAIADLTITSERKEAVDFTTPFLNLGVSILYRKPTKALPNFFSFAAPFAVEVWIWIGGAYFVTSISLFIMGRLCPSEWTNPYPCVENPEYLINQFSLKNSFWFMLGSILQQGSEIAPIGYATRMTAGAWWFFTLIMVSTYTANLAAFLTTESSDRPFNDVYDLVKKADKLGIKYGAKAKGATEAFFRGSRNEEFQQVFKYFDAHPDVMVKENHDGVVRADEERYAFFMESVSIEYEVQRFCRLTQVGEMLDDKGYGIAMRKSKNGHDVKYGLTKTAHSAAVRRLSRVECTFKCLDATYRHRLNTALLKLQENGKIMELKRKWWEERRGGGQCGTERKTDVAPPLTLKHVGGVFWVTVGGTMVAVMLVFFEMFLYVLKKSIQRKKPFWIELREEFKFYFKCRGLVKPVRYRECSADESRSPTNGEESPSKQENQQKEEDVNYEFLPDIANLNS</sequence>
<dbReference type="EMBL" id="CM043020">
    <property type="protein sequence ID" value="KAI4459058.1"/>
    <property type="molecule type" value="Genomic_DNA"/>
</dbReference>
<reference evidence="1" key="1">
    <citation type="submission" date="2022-04" db="EMBL/GenBank/DDBJ databases">
        <title>Chromosome-scale genome assembly of Holotrichia oblita Faldermann.</title>
        <authorList>
            <person name="Rongchong L."/>
        </authorList>
    </citation>
    <scope>NUCLEOTIDE SEQUENCE</scope>
    <source>
        <strain evidence="1">81SQS9</strain>
    </source>
</reference>
<keyword evidence="2" id="KW-1185">Reference proteome</keyword>
<gene>
    <name evidence="1" type="ORF">MML48_6g00014684</name>
</gene>
<evidence type="ECO:0000313" key="1">
    <source>
        <dbReference type="EMBL" id="KAI4459058.1"/>
    </source>
</evidence>
<name>A0ACB9SWV6_HOLOL</name>
<keyword evidence="1" id="KW-0675">Receptor</keyword>
<organism evidence="1 2">
    <name type="scientific">Holotrichia oblita</name>
    <name type="common">Chafer beetle</name>
    <dbReference type="NCBI Taxonomy" id="644536"/>
    <lineage>
        <taxon>Eukaryota</taxon>
        <taxon>Metazoa</taxon>
        <taxon>Ecdysozoa</taxon>
        <taxon>Arthropoda</taxon>
        <taxon>Hexapoda</taxon>
        <taxon>Insecta</taxon>
        <taxon>Pterygota</taxon>
        <taxon>Neoptera</taxon>
        <taxon>Endopterygota</taxon>
        <taxon>Coleoptera</taxon>
        <taxon>Polyphaga</taxon>
        <taxon>Scarabaeiformia</taxon>
        <taxon>Scarabaeidae</taxon>
        <taxon>Melolonthinae</taxon>
        <taxon>Holotrichia</taxon>
    </lineage>
</organism>